<accession>A0ABV8MT38</accession>
<reference evidence="2" key="1">
    <citation type="journal article" date="2019" name="Int. J. Syst. Evol. Microbiol.">
        <title>The Global Catalogue of Microorganisms (GCM) 10K type strain sequencing project: providing services to taxonomists for standard genome sequencing and annotation.</title>
        <authorList>
            <consortium name="The Broad Institute Genomics Platform"/>
            <consortium name="The Broad Institute Genome Sequencing Center for Infectious Disease"/>
            <person name="Wu L."/>
            <person name="Ma J."/>
        </authorList>
    </citation>
    <scope>NUCLEOTIDE SEQUENCE [LARGE SCALE GENOMIC DNA]</scope>
    <source>
        <strain evidence="2">LMG 29894</strain>
    </source>
</reference>
<dbReference type="EMBL" id="JBHSBU010000001">
    <property type="protein sequence ID" value="MFC4161432.1"/>
    <property type="molecule type" value="Genomic_DNA"/>
</dbReference>
<evidence type="ECO:0000313" key="2">
    <source>
        <dbReference type="Proteomes" id="UP001595791"/>
    </source>
</evidence>
<dbReference type="EC" id="3.1.2.-" evidence="1"/>
<dbReference type="PANTHER" id="PTHR31793:SF24">
    <property type="entry name" value="LONG-CHAIN ACYL-COA THIOESTERASE FADM"/>
    <property type="match status" value="1"/>
</dbReference>
<gene>
    <name evidence="1" type="ORF">ACFOW7_19015</name>
</gene>
<evidence type="ECO:0000313" key="1">
    <source>
        <dbReference type="EMBL" id="MFC4161432.1"/>
    </source>
</evidence>
<dbReference type="InterPro" id="IPR050563">
    <property type="entry name" value="4-hydroxybenzoyl-CoA_TE"/>
</dbReference>
<dbReference type="PANTHER" id="PTHR31793">
    <property type="entry name" value="4-HYDROXYBENZOYL-COA THIOESTERASE FAMILY MEMBER"/>
    <property type="match status" value="1"/>
</dbReference>
<dbReference type="Gene3D" id="3.10.129.10">
    <property type="entry name" value="Hotdog Thioesterase"/>
    <property type="match status" value="1"/>
</dbReference>
<dbReference type="GO" id="GO:0016787">
    <property type="term" value="F:hydrolase activity"/>
    <property type="evidence" value="ECO:0007669"/>
    <property type="project" value="UniProtKB-KW"/>
</dbReference>
<proteinExistence type="predicted"/>
<name>A0ABV8MT38_9NEIS</name>
<protein>
    <submittedName>
        <fullName evidence="1">Acyl-CoA thioesterase</fullName>
        <ecNumber evidence="1">3.1.2.-</ecNumber>
    </submittedName>
</protein>
<keyword evidence="2" id="KW-1185">Reference proteome</keyword>
<dbReference type="RefSeq" id="WP_378167367.1">
    <property type="nucleotide sequence ID" value="NZ_JBHSBU010000001.1"/>
</dbReference>
<sequence>MSEYSKTIEVKWADLDPNQHLRHSVYGDYATHVRVEWLADHGFSIQRMAELSVAPVNFEDRTFYLKEIRLGDRVTVDLELVGLSEDASRYHLRQAFYRDGEVCARHEIKGGWIDLNRRKLAPPPQGLIDATRALRKAEDFAVIPSSKPSEKESAKSV</sequence>
<dbReference type="Proteomes" id="UP001595791">
    <property type="component" value="Unassembled WGS sequence"/>
</dbReference>
<keyword evidence="1" id="KW-0378">Hydrolase</keyword>
<dbReference type="SUPFAM" id="SSF54637">
    <property type="entry name" value="Thioesterase/thiol ester dehydrase-isomerase"/>
    <property type="match status" value="1"/>
</dbReference>
<dbReference type="InterPro" id="IPR029069">
    <property type="entry name" value="HotDog_dom_sf"/>
</dbReference>
<organism evidence="1 2">
    <name type="scientific">Chitinimonas lacunae</name>
    <dbReference type="NCBI Taxonomy" id="1963018"/>
    <lineage>
        <taxon>Bacteria</taxon>
        <taxon>Pseudomonadati</taxon>
        <taxon>Pseudomonadota</taxon>
        <taxon>Betaproteobacteria</taxon>
        <taxon>Neisseriales</taxon>
        <taxon>Chitinibacteraceae</taxon>
        <taxon>Chitinimonas</taxon>
    </lineage>
</organism>
<dbReference type="CDD" id="cd00586">
    <property type="entry name" value="4HBT"/>
    <property type="match status" value="1"/>
</dbReference>
<dbReference type="Pfam" id="PF13279">
    <property type="entry name" value="4HBT_2"/>
    <property type="match status" value="1"/>
</dbReference>
<comment type="caution">
    <text evidence="1">The sequence shown here is derived from an EMBL/GenBank/DDBJ whole genome shotgun (WGS) entry which is preliminary data.</text>
</comment>